<organism evidence="2 3">
    <name type="scientific">Batillaria attramentaria</name>
    <dbReference type="NCBI Taxonomy" id="370345"/>
    <lineage>
        <taxon>Eukaryota</taxon>
        <taxon>Metazoa</taxon>
        <taxon>Spiralia</taxon>
        <taxon>Lophotrochozoa</taxon>
        <taxon>Mollusca</taxon>
        <taxon>Gastropoda</taxon>
        <taxon>Caenogastropoda</taxon>
        <taxon>Sorbeoconcha</taxon>
        <taxon>Cerithioidea</taxon>
        <taxon>Batillariidae</taxon>
        <taxon>Batillaria</taxon>
    </lineage>
</organism>
<evidence type="ECO:0000256" key="1">
    <source>
        <dbReference type="SAM" id="MobiDB-lite"/>
    </source>
</evidence>
<feature type="region of interest" description="Disordered" evidence="1">
    <location>
        <begin position="70"/>
        <end position="110"/>
    </location>
</feature>
<dbReference type="EMBL" id="JACVVK020000033">
    <property type="protein sequence ID" value="KAK7501067.1"/>
    <property type="molecule type" value="Genomic_DNA"/>
</dbReference>
<protein>
    <recommendedName>
        <fullName evidence="4">Proteophosphoglycan ppg4</fullName>
    </recommendedName>
</protein>
<proteinExistence type="predicted"/>
<feature type="region of interest" description="Disordered" evidence="1">
    <location>
        <begin position="485"/>
        <end position="538"/>
    </location>
</feature>
<evidence type="ECO:0000313" key="3">
    <source>
        <dbReference type="Proteomes" id="UP001519460"/>
    </source>
</evidence>
<dbReference type="Proteomes" id="UP001519460">
    <property type="component" value="Unassembled WGS sequence"/>
</dbReference>
<feature type="compositionally biased region" description="Basic and acidic residues" evidence="1">
    <location>
        <begin position="490"/>
        <end position="503"/>
    </location>
</feature>
<feature type="region of interest" description="Disordered" evidence="1">
    <location>
        <begin position="344"/>
        <end position="375"/>
    </location>
</feature>
<dbReference type="InterPro" id="IPR040505">
    <property type="entry name" value="DUF5537"/>
</dbReference>
<comment type="caution">
    <text evidence="2">The sequence shown here is derived from an EMBL/GenBank/DDBJ whole genome shotgun (WGS) entry which is preliminary data.</text>
</comment>
<accession>A0ABD0LP09</accession>
<feature type="region of interest" description="Disordered" evidence="1">
    <location>
        <begin position="252"/>
        <end position="332"/>
    </location>
</feature>
<feature type="region of interest" description="Disordered" evidence="1">
    <location>
        <begin position="203"/>
        <end position="233"/>
    </location>
</feature>
<dbReference type="Pfam" id="PF17690">
    <property type="entry name" value="DUF5537"/>
    <property type="match status" value="1"/>
</dbReference>
<keyword evidence="3" id="KW-1185">Reference proteome</keyword>
<feature type="compositionally biased region" description="Basic and acidic residues" evidence="1">
    <location>
        <begin position="205"/>
        <end position="216"/>
    </location>
</feature>
<feature type="compositionally biased region" description="Low complexity" evidence="1">
    <location>
        <begin position="649"/>
        <end position="666"/>
    </location>
</feature>
<feature type="region of interest" description="Disordered" evidence="1">
    <location>
        <begin position="609"/>
        <end position="628"/>
    </location>
</feature>
<evidence type="ECO:0008006" key="4">
    <source>
        <dbReference type="Google" id="ProtNLM"/>
    </source>
</evidence>
<evidence type="ECO:0000313" key="2">
    <source>
        <dbReference type="EMBL" id="KAK7501067.1"/>
    </source>
</evidence>
<feature type="compositionally biased region" description="Low complexity" evidence="1">
    <location>
        <begin position="525"/>
        <end position="538"/>
    </location>
</feature>
<feature type="compositionally biased region" description="Basic and acidic residues" evidence="1">
    <location>
        <begin position="89"/>
        <end position="109"/>
    </location>
</feature>
<feature type="compositionally biased region" description="Polar residues" evidence="1">
    <location>
        <begin position="639"/>
        <end position="648"/>
    </location>
</feature>
<feature type="region of interest" description="Disordered" evidence="1">
    <location>
        <begin position="638"/>
        <end position="681"/>
    </location>
</feature>
<dbReference type="AlphaFoldDB" id="A0ABD0LP09"/>
<name>A0ABD0LP09_9CAEN</name>
<reference evidence="2 3" key="1">
    <citation type="journal article" date="2023" name="Sci. Data">
        <title>Genome assembly of the Korean intertidal mud-creeper Batillaria attramentaria.</title>
        <authorList>
            <person name="Patra A.K."/>
            <person name="Ho P.T."/>
            <person name="Jun S."/>
            <person name="Lee S.J."/>
            <person name="Kim Y."/>
            <person name="Won Y.J."/>
        </authorList>
    </citation>
    <scope>NUCLEOTIDE SEQUENCE [LARGE SCALE GENOMIC DNA]</scope>
    <source>
        <strain evidence="2">Wonlab-2016</strain>
    </source>
</reference>
<feature type="compositionally biased region" description="Polar residues" evidence="1">
    <location>
        <begin position="321"/>
        <end position="332"/>
    </location>
</feature>
<sequence length="717" mass="77149">MSVKLQPCASVSIMEVTQQEALLGQSVDTDTSNAGLMVTKLMTRPKTSFAGRPTSLRYIYGSKSSSALLGEKLTPERTRPKSCVPRRKRDSERPASSSKERSVPREAKELSLPICTTRATRFTGAEKEILAITTPTRRWSSAGGRRAMSSLLASRDRSAALLRELSVSLSLTISKSGPAPGVQDSVKEKWSVFSKEDLALTGIGQDRRSSTSKDASESEGDVEASPSSVKELSTPKREFWGPMVAPVYLFKQPGSENYTPPSSAPGRESDSAANEGPLSGAKEPKATDNRPTSPSRSGRYKPPTLGYTWPVNRTPRAGSGAKNQRPLNNEAQVCSPRIITINRTASPTRDAPATPRATRHKNLSAEKAGKPLSADPCHPAGASYSLHVEDPALSRCSSNEKVDSASVGERSPSNVTTFDKAIFGVEERLSPPLSVVCDTTDPVSVREDTVLARVFSVDESPSISSSVAEAFPALIPATTLGIEKSTPVRNDSDVEREMDRDVQSCRPVGSGKSTTVHTSLPPTPSIESSSSTPTVPFSSSELLYGNDVTSRHQVGSDDVLAGELGTWGGDKQKLKELEVGNRRPTSRNSTSRKVPNFDKVAFDRDREELRPIANSLPPKQNPLRANGRDEDLVAMGTLWSPSQLQARGSSTATSSSKSTSATNSASGGVEPKYSDPLVGAPPTFQQRLMELAALEAETVRWERTKKVKKKPKQDRDS</sequence>
<gene>
    <name evidence="2" type="ORF">BaRGS_00007552</name>
</gene>